<evidence type="ECO:0000313" key="2">
    <source>
        <dbReference type="EMBL" id="KWT91017.1"/>
    </source>
</evidence>
<keyword evidence="1" id="KW-0732">Signal</keyword>
<evidence type="ECO:0000313" key="3">
    <source>
        <dbReference type="Proteomes" id="UP000060487"/>
    </source>
</evidence>
<dbReference type="RefSeq" id="WP_085051581.1">
    <property type="nucleotide sequence ID" value="NZ_LNQR01000033.1"/>
</dbReference>
<protein>
    <recommendedName>
        <fullName evidence="4">Secreted protein</fullName>
    </recommendedName>
</protein>
<accession>A0ABR5SH74</accession>
<gene>
    <name evidence="2" type="ORF">ASN18_0964</name>
</gene>
<dbReference type="Proteomes" id="UP000060487">
    <property type="component" value="Unassembled WGS sequence"/>
</dbReference>
<keyword evidence="3" id="KW-1185">Reference proteome</keyword>
<reference evidence="2 3" key="1">
    <citation type="submission" date="2015-11" db="EMBL/GenBank/DDBJ databases">
        <authorList>
            <person name="Lin W."/>
        </authorList>
    </citation>
    <scope>NUCLEOTIDE SEQUENCE [LARGE SCALE GENOMIC DNA]</scope>
    <source>
        <strain evidence="2 3">HCH-1</strain>
    </source>
</reference>
<proteinExistence type="predicted"/>
<dbReference type="EMBL" id="LNQR01000033">
    <property type="protein sequence ID" value="KWT91017.1"/>
    <property type="molecule type" value="Genomic_DNA"/>
</dbReference>
<feature type="signal peptide" evidence="1">
    <location>
        <begin position="1"/>
        <end position="25"/>
    </location>
</feature>
<evidence type="ECO:0008006" key="4">
    <source>
        <dbReference type="Google" id="ProtNLM"/>
    </source>
</evidence>
<name>A0ABR5SH74_9BACT</name>
<evidence type="ECO:0000256" key="1">
    <source>
        <dbReference type="SAM" id="SignalP"/>
    </source>
</evidence>
<organism evidence="2 3">
    <name type="scientific">Candidatus Magnetominusculus xianensis</name>
    <dbReference type="NCBI Taxonomy" id="1748249"/>
    <lineage>
        <taxon>Bacteria</taxon>
        <taxon>Pseudomonadati</taxon>
        <taxon>Nitrospirota</taxon>
        <taxon>Nitrospiria</taxon>
        <taxon>Nitrospirales</taxon>
        <taxon>Nitrospiraceae</taxon>
        <taxon>Candidatus Magnetominusculus</taxon>
    </lineage>
</organism>
<sequence>MSLCLRLVVLLVVSSVMLSPQAGLAEQYKDKFYIISLKDSYSQKKYKVRAFYLDPGLNIDIYSIPKMPINWRYDYNYEHSSTLIAAAYTDREAVDIGYFKEFLTLILMPDHPDEELYFSMTLICYKPDGTPKVLVLNAEDFFIREIHKSLKKY</sequence>
<feature type="chain" id="PRO_5046382615" description="Secreted protein" evidence="1">
    <location>
        <begin position="26"/>
        <end position="153"/>
    </location>
</feature>
<comment type="caution">
    <text evidence="2">The sequence shown here is derived from an EMBL/GenBank/DDBJ whole genome shotgun (WGS) entry which is preliminary data.</text>
</comment>